<evidence type="ECO:0000313" key="2">
    <source>
        <dbReference type="Proteomes" id="UP000011115"/>
    </source>
</evidence>
<dbReference type="PaxDb" id="4113-PGSC0003DMT400080610"/>
<dbReference type="EnsemblPlants" id="PGSC0003DMT400080610">
    <property type="protein sequence ID" value="PGSC0003DMT400080610"/>
    <property type="gene ID" value="PGSC0003DMG401031390"/>
</dbReference>
<reference evidence="1" key="2">
    <citation type="submission" date="2015-06" db="UniProtKB">
        <authorList>
            <consortium name="EnsemblPlants"/>
        </authorList>
    </citation>
    <scope>IDENTIFICATION</scope>
    <source>
        <strain evidence="1">DM1-3 516 R44</strain>
    </source>
</reference>
<dbReference type="AlphaFoldDB" id="M1D3Q9"/>
<dbReference type="HOGENOM" id="CLU_2363739_0_0_1"/>
<dbReference type="InParanoid" id="M1D3Q9"/>
<accession>M1D3Q9</accession>
<evidence type="ECO:0000313" key="1">
    <source>
        <dbReference type="EnsemblPlants" id="PGSC0003DMT400080610"/>
    </source>
</evidence>
<keyword evidence="2" id="KW-1185">Reference proteome</keyword>
<proteinExistence type="predicted"/>
<sequence length="96" mass="11250">MHFLTFIAKERPPGDSYSFFTILEAKEWAGVTIRHTNWDRLPRSSITNLDRIATFWHKYEIRLPCSGITNLDRIATFRHANCLCLGSMREPLNWVP</sequence>
<protein>
    <submittedName>
        <fullName evidence="1">Uncharacterized protein</fullName>
    </submittedName>
</protein>
<dbReference type="Gramene" id="PGSC0003DMT400080610">
    <property type="protein sequence ID" value="PGSC0003DMT400080610"/>
    <property type="gene ID" value="PGSC0003DMG401031390"/>
</dbReference>
<organism evidence="1 2">
    <name type="scientific">Solanum tuberosum</name>
    <name type="common">Potato</name>
    <dbReference type="NCBI Taxonomy" id="4113"/>
    <lineage>
        <taxon>Eukaryota</taxon>
        <taxon>Viridiplantae</taxon>
        <taxon>Streptophyta</taxon>
        <taxon>Embryophyta</taxon>
        <taxon>Tracheophyta</taxon>
        <taxon>Spermatophyta</taxon>
        <taxon>Magnoliopsida</taxon>
        <taxon>eudicotyledons</taxon>
        <taxon>Gunneridae</taxon>
        <taxon>Pentapetalae</taxon>
        <taxon>asterids</taxon>
        <taxon>lamiids</taxon>
        <taxon>Solanales</taxon>
        <taxon>Solanaceae</taxon>
        <taxon>Solanoideae</taxon>
        <taxon>Solaneae</taxon>
        <taxon>Solanum</taxon>
    </lineage>
</organism>
<reference evidence="2" key="1">
    <citation type="journal article" date="2011" name="Nature">
        <title>Genome sequence and analysis of the tuber crop potato.</title>
        <authorList>
            <consortium name="The Potato Genome Sequencing Consortium"/>
        </authorList>
    </citation>
    <scope>NUCLEOTIDE SEQUENCE [LARGE SCALE GENOMIC DNA]</scope>
    <source>
        <strain evidence="2">cv. DM1-3 516 R44</strain>
    </source>
</reference>
<dbReference type="Proteomes" id="UP000011115">
    <property type="component" value="Unassembled WGS sequence"/>
</dbReference>
<name>M1D3Q9_SOLTU</name>